<evidence type="ECO:0000313" key="3">
    <source>
        <dbReference type="Proteomes" id="UP000295110"/>
    </source>
</evidence>
<dbReference type="Proteomes" id="UP000295110">
    <property type="component" value="Unassembled WGS sequence"/>
</dbReference>
<keyword evidence="3" id="KW-1185">Reference proteome</keyword>
<organism evidence="2 3">
    <name type="scientific">Roseateles saccharophilus</name>
    <name type="common">Pseudomonas saccharophila</name>
    <dbReference type="NCBI Taxonomy" id="304"/>
    <lineage>
        <taxon>Bacteria</taxon>
        <taxon>Pseudomonadati</taxon>
        <taxon>Pseudomonadota</taxon>
        <taxon>Betaproteobacteria</taxon>
        <taxon>Burkholderiales</taxon>
        <taxon>Sphaerotilaceae</taxon>
        <taxon>Roseateles</taxon>
    </lineage>
</organism>
<dbReference type="EMBL" id="SMBU01000003">
    <property type="protein sequence ID" value="TCV03507.1"/>
    <property type="molecule type" value="Genomic_DNA"/>
</dbReference>
<evidence type="ECO:0000256" key="1">
    <source>
        <dbReference type="SAM" id="MobiDB-lite"/>
    </source>
</evidence>
<comment type="caution">
    <text evidence="2">The sequence shown here is derived from an EMBL/GenBank/DDBJ whole genome shotgun (WGS) entry which is preliminary data.</text>
</comment>
<gene>
    <name evidence="2" type="ORF">EV671_1003162</name>
</gene>
<dbReference type="AlphaFoldDB" id="A0A4R3VDT0"/>
<proteinExistence type="predicted"/>
<feature type="region of interest" description="Disordered" evidence="1">
    <location>
        <begin position="1"/>
        <end position="23"/>
    </location>
</feature>
<name>A0A4R3VDT0_ROSSA</name>
<sequence length="56" mass="5983">MSARDYDPSPGPGRQFRYPLKAPSQSTAAVDNFVGKPGVVGARGRQIKALDNLPQV</sequence>
<reference evidence="2 3" key="1">
    <citation type="submission" date="2019-03" db="EMBL/GenBank/DDBJ databases">
        <title>Genomic Encyclopedia of Type Strains, Phase IV (KMG-IV): sequencing the most valuable type-strain genomes for metagenomic binning, comparative biology and taxonomic classification.</title>
        <authorList>
            <person name="Goeker M."/>
        </authorList>
    </citation>
    <scope>NUCLEOTIDE SEQUENCE [LARGE SCALE GENOMIC DNA]</scope>
    <source>
        <strain evidence="2 3">DSM 654</strain>
    </source>
</reference>
<accession>A0A4R3VDT0</accession>
<protein>
    <submittedName>
        <fullName evidence="2">Uncharacterized protein</fullName>
    </submittedName>
</protein>
<evidence type="ECO:0000313" key="2">
    <source>
        <dbReference type="EMBL" id="TCV03507.1"/>
    </source>
</evidence>